<sequence length="150" mass="16910">MGGGQVCPVDHFIPNEGDRSDPSGDWVTFVRLSSLRSISGRPLRSIFNLASPSPSKHLWPLDFGGLNYPSKHLWLVSLSSAASFFCFVDLPSSPSFIQRVNYYVGQISARLSFGNSDAISRMWENWICIWIWTWLHDFAGRCKVDILISI</sequence>
<gene>
    <name evidence="1" type="ORF">FEM48_Zijuj03G0030300</name>
</gene>
<dbReference type="AlphaFoldDB" id="A0A978VMS8"/>
<evidence type="ECO:0000313" key="1">
    <source>
        <dbReference type="EMBL" id="KAH7536853.1"/>
    </source>
</evidence>
<reference evidence="1" key="1">
    <citation type="journal article" date="2021" name="Front. Plant Sci.">
        <title>Chromosome-Scale Genome Assembly for Chinese Sour Jujube and Insights Into Its Genome Evolution and Domestication Signature.</title>
        <authorList>
            <person name="Shen L.-Y."/>
            <person name="Luo H."/>
            <person name="Wang X.-L."/>
            <person name="Wang X.-M."/>
            <person name="Qiu X.-J."/>
            <person name="Liu H."/>
            <person name="Zhou S.-S."/>
            <person name="Jia K.-H."/>
            <person name="Nie S."/>
            <person name="Bao Y.-T."/>
            <person name="Zhang R.-G."/>
            <person name="Yun Q.-Z."/>
            <person name="Chai Y.-H."/>
            <person name="Lu J.-Y."/>
            <person name="Li Y."/>
            <person name="Zhao S.-W."/>
            <person name="Mao J.-F."/>
            <person name="Jia S.-G."/>
            <person name="Mao Y.-M."/>
        </authorList>
    </citation>
    <scope>NUCLEOTIDE SEQUENCE</scope>
    <source>
        <strain evidence="1">AT0</strain>
        <tissue evidence="1">Leaf</tissue>
    </source>
</reference>
<comment type="caution">
    <text evidence="1">The sequence shown here is derived from an EMBL/GenBank/DDBJ whole genome shotgun (WGS) entry which is preliminary data.</text>
</comment>
<name>A0A978VMS8_ZIZJJ</name>
<accession>A0A978VMS8</accession>
<proteinExistence type="predicted"/>
<dbReference type="EMBL" id="JAEACU010000003">
    <property type="protein sequence ID" value="KAH7536853.1"/>
    <property type="molecule type" value="Genomic_DNA"/>
</dbReference>
<dbReference type="Proteomes" id="UP000813462">
    <property type="component" value="Unassembled WGS sequence"/>
</dbReference>
<organism evidence="1 2">
    <name type="scientific">Ziziphus jujuba var. spinosa</name>
    <dbReference type="NCBI Taxonomy" id="714518"/>
    <lineage>
        <taxon>Eukaryota</taxon>
        <taxon>Viridiplantae</taxon>
        <taxon>Streptophyta</taxon>
        <taxon>Embryophyta</taxon>
        <taxon>Tracheophyta</taxon>
        <taxon>Spermatophyta</taxon>
        <taxon>Magnoliopsida</taxon>
        <taxon>eudicotyledons</taxon>
        <taxon>Gunneridae</taxon>
        <taxon>Pentapetalae</taxon>
        <taxon>rosids</taxon>
        <taxon>fabids</taxon>
        <taxon>Rosales</taxon>
        <taxon>Rhamnaceae</taxon>
        <taxon>Paliureae</taxon>
        <taxon>Ziziphus</taxon>
    </lineage>
</organism>
<protein>
    <submittedName>
        <fullName evidence="1">Uncharacterized protein</fullName>
    </submittedName>
</protein>
<evidence type="ECO:0000313" key="2">
    <source>
        <dbReference type="Proteomes" id="UP000813462"/>
    </source>
</evidence>